<dbReference type="InterPro" id="IPR003186">
    <property type="entry name" value="PA28_C"/>
</dbReference>
<dbReference type="Proteomes" id="UP001174909">
    <property type="component" value="Unassembled WGS sequence"/>
</dbReference>
<dbReference type="FunFam" id="1.20.120.180:FF:000002">
    <property type="entry name" value="Proteasome activator complex subunit 1"/>
    <property type="match status" value="1"/>
</dbReference>
<evidence type="ECO:0000256" key="3">
    <source>
        <dbReference type="ARBA" id="ARBA00037467"/>
    </source>
</evidence>
<feature type="domain" description="Proteasome activator PA28 C-terminal" evidence="4">
    <location>
        <begin position="2"/>
        <end position="134"/>
    </location>
</feature>
<evidence type="ECO:0000256" key="1">
    <source>
        <dbReference type="ARBA" id="ARBA00005883"/>
    </source>
</evidence>
<evidence type="ECO:0000313" key="6">
    <source>
        <dbReference type="Proteomes" id="UP001174909"/>
    </source>
</evidence>
<comment type="function">
    <text evidence="3">Implicated in immunoproteasome assembly and required for efficient antigen processing. The PA28 activator complex enhances the generation of class I binding peptides by altering the cleavage pattern of the proteasome.</text>
</comment>
<proteinExistence type="inferred from homology"/>
<dbReference type="GO" id="GO:0061136">
    <property type="term" value="P:regulation of proteasomal protein catabolic process"/>
    <property type="evidence" value="ECO:0007669"/>
    <property type="project" value="TreeGrafter"/>
</dbReference>
<dbReference type="GO" id="GO:0061133">
    <property type="term" value="F:endopeptidase activator activity"/>
    <property type="evidence" value="ECO:0007669"/>
    <property type="project" value="TreeGrafter"/>
</dbReference>
<dbReference type="EMBL" id="CASHTH010002642">
    <property type="protein sequence ID" value="CAI8033102.1"/>
    <property type="molecule type" value="Genomic_DNA"/>
</dbReference>
<organism evidence="5 6">
    <name type="scientific">Geodia barretti</name>
    <name type="common">Barrett's horny sponge</name>
    <dbReference type="NCBI Taxonomy" id="519541"/>
    <lineage>
        <taxon>Eukaryota</taxon>
        <taxon>Metazoa</taxon>
        <taxon>Porifera</taxon>
        <taxon>Demospongiae</taxon>
        <taxon>Heteroscleromorpha</taxon>
        <taxon>Tetractinellida</taxon>
        <taxon>Astrophorina</taxon>
        <taxon>Geodiidae</taxon>
        <taxon>Geodia</taxon>
    </lineage>
</organism>
<dbReference type="Pfam" id="PF02252">
    <property type="entry name" value="PA28_C"/>
    <property type="match status" value="1"/>
</dbReference>
<dbReference type="AlphaFoldDB" id="A0AA35X0B8"/>
<sequence>MVAYLKPEIIGLVDKCSMIKTWIQMMVPKIEDGNNFGVGIQEDVLGEVGKSEADAGSYLEQLSRYYTSRAKILSKCAKYPFLDDYQRAVDEYDQKVFVSFKLILRELRNIYIVVYDVILKNYDKIVHPRSENSASLY</sequence>
<evidence type="ECO:0000259" key="4">
    <source>
        <dbReference type="Pfam" id="PF02252"/>
    </source>
</evidence>
<dbReference type="Gene3D" id="1.20.120.180">
    <property type="entry name" value="Proteasome activator pa28, C-terminal domain"/>
    <property type="match status" value="1"/>
</dbReference>
<dbReference type="InterPro" id="IPR009077">
    <property type="entry name" value="Proteasome_activ_PA28"/>
</dbReference>
<dbReference type="GO" id="GO:0008537">
    <property type="term" value="C:proteasome activator complex"/>
    <property type="evidence" value="ECO:0007669"/>
    <property type="project" value="InterPro"/>
</dbReference>
<comment type="caution">
    <text evidence="5">The sequence shown here is derived from an EMBL/GenBank/DDBJ whole genome shotgun (WGS) entry which is preliminary data.</text>
</comment>
<keyword evidence="6" id="KW-1185">Reference proteome</keyword>
<accession>A0AA35X0B8</accession>
<dbReference type="GO" id="GO:0005737">
    <property type="term" value="C:cytoplasm"/>
    <property type="evidence" value="ECO:0007669"/>
    <property type="project" value="TreeGrafter"/>
</dbReference>
<name>A0AA35X0B8_GEOBA</name>
<dbReference type="PANTHER" id="PTHR10660:SF2">
    <property type="entry name" value="LD45860P"/>
    <property type="match status" value="1"/>
</dbReference>
<dbReference type="PANTHER" id="PTHR10660">
    <property type="entry name" value="PROTEASOME REGULATOR PA28"/>
    <property type="match status" value="1"/>
</dbReference>
<gene>
    <name evidence="5" type="ORF">GBAR_LOCUS18678</name>
</gene>
<keyword evidence="2 5" id="KW-0647">Proteasome</keyword>
<reference evidence="5" key="1">
    <citation type="submission" date="2023-03" db="EMBL/GenBank/DDBJ databases">
        <authorList>
            <person name="Steffen K."/>
            <person name="Cardenas P."/>
        </authorList>
    </citation>
    <scope>NUCLEOTIDE SEQUENCE</scope>
</reference>
<dbReference type="SUPFAM" id="SSF47216">
    <property type="entry name" value="Proteasome activator"/>
    <property type="match status" value="1"/>
</dbReference>
<dbReference type="InterPro" id="IPR036997">
    <property type="entry name" value="PA28_C_sf"/>
</dbReference>
<dbReference type="GO" id="GO:2000045">
    <property type="term" value="P:regulation of G1/S transition of mitotic cell cycle"/>
    <property type="evidence" value="ECO:0007669"/>
    <property type="project" value="TreeGrafter"/>
</dbReference>
<protein>
    <submittedName>
        <fullName evidence="5">Proteasome activator complex subunit 3</fullName>
    </submittedName>
</protein>
<dbReference type="GO" id="GO:0005654">
    <property type="term" value="C:nucleoplasm"/>
    <property type="evidence" value="ECO:0007669"/>
    <property type="project" value="TreeGrafter"/>
</dbReference>
<dbReference type="InterPro" id="IPR036252">
    <property type="entry name" value="Proteasome_activ_sf"/>
</dbReference>
<evidence type="ECO:0000313" key="5">
    <source>
        <dbReference type="EMBL" id="CAI8033102.1"/>
    </source>
</evidence>
<evidence type="ECO:0000256" key="2">
    <source>
        <dbReference type="ARBA" id="ARBA00022942"/>
    </source>
</evidence>
<comment type="similarity">
    <text evidence="1">Belongs to the PA28 family.</text>
</comment>